<keyword evidence="1" id="KW-1133">Transmembrane helix</keyword>
<evidence type="ECO:0000313" key="2">
    <source>
        <dbReference type="EMBL" id="MPL96083.1"/>
    </source>
</evidence>
<protein>
    <submittedName>
        <fullName evidence="2">Uncharacterized protein</fullName>
    </submittedName>
</protein>
<accession>A0A644W0J6</accession>
<feature type="transmembrane region" description="Helical" evidence="1">
    <location>
        <begin position="6"/>
        <end position="25"/>
    </location>
</feature>
<keyword evidence="1" id="KW-0472">Membrane</keyword>
<keyword evidence="1" id="KW-0812">Transmembrane</keyword>
<comment type="caution">
    <text evidence="2">The sequence shown here is derived from an EMBL/GenBank/DDBJ whole genome shotgun (WGS) entry which is preliminary data.</text>
</comment>
<dbReference type="EMBL" id="VSSQ01000494">
    <property type="protein sequence ID" value="MPL96083.1"/>
    <property type="molecule type" value="Genomic_DNA"/>
</dbReference>
<reference evidence="2" key="1">
    <citation type="submission" date="2019-08" db="EMBL/GenBank/DDBJ databases">
        <authorList>
            <person name="Kucharzyk K."/>
            <person name="Murdoch R.W."/>
            <person name="Higgins S."/>
            <person name="Loffler F."/>
        </authorList>
    </citation>
    <scope>NUCLEOTIDE SEQUENCE</scope>
</reference>
<sequence>MDAVSIIIGLILVGIFLLIFILPAMNTKRREKKMLLTLSKLVEKQKSKIDQKEMIGDVMIGLDQLKGILYFYKHRKDQDIYDILQLRDVSCCKLLIQKKQMKSNNENFNPYEKLGLEFILNDKSKPNIIWLFYQVDEYLRLNLDLKQLEKWEKSIQDIISKQSIPK</sequence>
<name>A0A644W0J6_9ZZZZ</name>
<proteinExistence type="predicted"/>
<organism evidence="2">
    <name type="scientific">bioreactor metagenome</name>
    <dbReference type="NCBI Taxonomy" id="1076179"/>
    <lineage>
        <taxon>unclassified sequences</taxon>
        <taxon>metagenomes</taxon>
        <taxon>ecological metagenomes</taxon>
    </lineage>
</organism>
<evidence type="ECO:0000256" key="1">
    <source>
        <dbReference type="SAM" id="Phobius"/>
    </source>
</evidence>
<gene>
    <name evidence="2" type="ORF">SDC9_42258</name>
</gene>
<dbReference type="AlphaFoldDB" id="A0A644W0J6"/>